<keyword evidence="2" id="KW-1185">Reference proteome</keyword>
<protein>
    <submittedName>
        <fullName evidence="1">Uncharacterized protein</fullName>
    </submittedName>
</protein>
<comment type="caution">
    <text evidence="1">The sequence shown here is derived from an EMBL/GenBank/DDBJ whole genome shotgun (WGS) entry which is preliminary data.</text>
</comment>
<proteinExistence type="predicted"/>
<dbReference type="Proteomes" id="UP000631312">
    <property type="component" value="Unassembled WGS sequence"/>
</dbReference>
<reference evidence="1 2" key="1">
    <citation type="submission" date="2021-01" db="EMBL/GenBank/DDBJ databases">
        <title>Whole genome shotgun sequence of Actinoplanes lobatus NBRC 12513.</title>
        <authorList>
            <person name="Komaki H."/>
            <person name="Tamura T."/>
        </authorList>
    </citation>
    <scope>NUCLEOTIDE SEQUENCE [LARGE SCALE GENOMIC DNA]</scope>
    <source>
        <strain evidence="1 2">NBRC 12513</strain>
    </source>
</reference>
<evidence type="ECO:0000313" key="2">
    <source>
        <dbReference type="Proteomes" id="UP000631312"/>
    </source>
</evidence>
<dbReference type="EMBL" id="BOMP01000086">
    <property type="protein sequence ID" value="GIE42159.1"/>
    <property type="molecule type" value="Genomic_DNA"/>
</dbReference>
<organism evidence="1 2">
    <name type="scientific">Actinoplanes lobatus</name>
    <dbReference type="NCBI Taxonomy" id="113568"/>
    <lineage>
        <taxon>Bacteria</taxon>
        <taxon>Bacillati</taxon>
        <taxon>Actinomycetota</taxon>
        <taxon>Actinomycetes</taxon>
        <taxon>Micromonosporales</taxon>
        <taxon>Micromonosporaceae</taxon>
        <taxon>Actinoplanes</taxon>
    </lineage>
</organism>
<gene>
    <name evidence="1" type="ORF">Alo02nite_50570</name>
</gene>
<name>A0ABQ4AMB5_9ACTN</name>
<accession>A0ABQ4AMB5</accession>
<sequence>MGLWSATYLGVGLWSATFRDGGVVGGFGRCGVAGGGFDGCGVVGDGFDGYGVVGDGFDRPGVVAGGHDRFAYVVGAPERWATTGEGLEWRAVPFTRRAGPFIEAGELISGFVRGRAVGGDGASMLARCAELLGGVFRSARVVGLFVQLKHLIYGSSSRAVRGWSPK</sequence>
<evidence type="ECO:0000313" key="1">
    <source>
        <dbReference type="EMBL" id="GIE42159.1"/>
    </source>
</evidence>